<organism evidence="2 3">
    <name type="scientific">Humibacillus xanthopallidus</name>
    <dbReference type="NCBI Taxonomy" id="412689"/>
    <lineage>
        <taxon>Bacteria</taxon>
        <taxon>Bacillati</taxon>
        <taxon>Actinomycetota</taxon>
        <taxon>Actinomycetes</taxon>
        <taxon>Micrococcales</taxon>
        <taxon>Intrasporangiaceae</taxon>
        <taxon>Humibacillus</taxon>
    </lineage>
</organism>
<keyword evidence="3" id="KW-1185">Reference proteome</keyword>
<dbReference type="PANTHER" id="PTHR43649">
    <property type="entry name" value="ARABINOSE-BINDING PROTEIN-RELATED"/>
    <property type="match status" value="1"/>
</dbReference>
<dbReference type="Pfam" id="PF01547">
    <property type="entry name" value="SBP_bac_1"/>
    <property type="match status" value="1"/>
</dbReference>
<gene>
    <name evidence="2" type="ORF">FBY41_0129</name>
</gene>
<evidence type="ECO:0000256" key="1">
    <source>
        <dbReference type="SAM" id="SignalP"/>
    </source>
</evidence>
<dbReference type="Gene3D" id="3.40.190.10">
    <property type="entry name" value="Periplasmic binding protein-like II"/>
    <property type="match status" value="1"/>
</dbReference>
<dbReference type="Proteomes" id="UP000316747">
    <property type="component" value="Unassembled WGS sequence"/>
</dbReference>
<sequence>MSKRFAPSAVVAVAAIVALSACGSGSGSGGGADGNPTSASGTIRVLVPSYPASNEGKAALQKVIDAFHKTYPNVKVEPDFATFATLNEKISTSIASGQGYDVYVTGIGWIPPFASKGVFKDLGEFGVTNDNLNKGAAPALSAAEYNGKIYAVPLIFGPKPMAYSKKAFAAAGLDPSKAPQTWADLREDAIKLTKRDGGKLTQAGFDFWAPPTSYRQDFVTFLGALGQPLYKDGKPNFATPEGEKALNEMSSLINDDKVSDFGLASPDGQPLVFTGKAAMGVAGGYIDCAKVGQARCDDLTFFNLKEQDTAMFSGGQLASVGAQSQLPKASYDFIKLLSSPEAASDIAKLNFGVPAVDGADQLDVVKSNPASAFAATQLDHMVFEGGSTNWLEVRNNFGAQLDTVLLGKADAATVLQGLASK</sequence>
<name>A0A543HZM7_9MICO</name>
<evidence type="ECO:0000313" key="3">
    <source>
        <dbReference type="Proteomes" id="UP000316747"/>
    </source>
</evidence>
<dbReference type="PANTHER" id="PTHR43649:SF12">
    <property type="entry name" value="DIACETYLCHITOBIOSE BINDING PROTEIN DASA"/>
    <property type="match status" value="1"/>
</dbReference>
<evidence type="ECO:0000313" key="2">
    <source>
        <dbReference type="EMBL" id="TQM63779.1"/>
    </source>
</evidence>
<accession>A0A543HZM7</accession>
<reference evidence="2 3" key="1">
    <citation type="submission" date="2019-06" db="EMBL/GenBank/DDBJ databases">
        <title>Genome sequencing of plant associated microbes to promote plant fitness in Sorghum bicolor and Oryza sativa.</title>
        <authorList>
            <person name="Coleman-Derr D."/>
        </authorList>
    </citation>
    <scope>NUCLEOTIDE SEQUENCE [LARGE SCALE GENOMIC DNA]</scope>
    <source>
        <strain evidence="2 3">KV-663</strain>
    </source>
</reference>
<proteinExistence type="predicted"/>
<dbReference type="PROSITE" id="PS51257">
    <property type="entry name" value="PROKAR_LIPOPROTEIN"/>
    <property type="match status" value="1"/>
</dbReference>
<feature type="chain" id="PRO_5038700082" evidence="1">
    <location>
        <begin position="24"/>
        <end position="421"/>
    </location>
</feature>
<dbReference type="InterPro" id="IPR006059">
    <property type="entry name" value="SBP"/>
</dbReference>
<dbReference type="InterPro" id="IPR050490">
    <property type="entry name" value="Bact_solute-bd_prot1"/>
</dbReference>
<dbReference type="AlphaFoldDB" id="A0A543HZM7"/>
<protein>
    <submittedName>
        <fullName evidence="2">Carbohydrate ABC transporter substrate-binding protein (CUT1 family)</fullName>
    </submittedName>
</protein>
<dbReference type="EMBL" id="VFPM01000001">
    <property type="protein sequence ID" value="TQM63779.1"/>
    <property type="molecule type" value="Genomic_DNA"/>
</dbReference>
<dbReference type="SUPFAM" id="SSF53850">
    <property type="entry name" value="Periplasmic binding protein-like II"/>
    <property type="match status" value="1"/>
</dbReference>
<comment type="caution">
    <text evidence="2">The sequence shown here is derived from an EMBL/GenBank/DDBJ whole genome shotgun (WGS) entry which is preliminary data.</text>
</comment>
<keyword evidence="1" id="KW-0732">Signal</keyword>
<feature type="signal peptide" evidence="1">
    <location>
        <begin position="1"/>
        <end position="23"/>
    </location>
</feature>